<evidence type="ECO:0000256" key="1">
    <source>
        <dbReference type="ARBA" id="ARBA00001107"/>
    </source>
</evidence>
<comment type="caution">
    <text evidence="13">The sequence shown here is derived from an EMBL/GenBank/DDBJ whole genome shotgun (WGS) entry which is preliminary data.</text>
</comment>
<keyword evidence="7 10" id="KW-0548">Nucleotidyltransferase</keyword>
<evidence type="ECO:0000313" key="14">
    <source>
        <dbReference type="Proteomes" id="UP001442364"/>
    </source>
</evidence>
<dbReference type="PANTHER" id="PTHR39191">
    <property type="entry name" value="GALACTOSE-1-PHOSPHATE URIDYLYLTRANSFERASE"/>
    <property type="match status" value="1"/>
</dbReference>
<evidence type="ECO:0000256" key="6">
    <source>
        <dbReference type="ARBA" id="ARBA00022679"/>
    </source>
</evidence>
<dbReference type="EMBL" id="JBBMER010000005">
    <property type="protein sequence ID" value="MEQ2379874.1"/>
    <property type="molecule type" value="Genomic_DNA"/>
</dbReference>
<gene>
    <name evidence="10" type="primary">galT</name>
    <name evidence="13" type="ORF">WMO14_08270</name>
</gene>
<keyword evidence="8 10" id="KW-0299">Galactose metabolism</keyword>
<keyword evidence="6 10" id="KW-0808">Transferase</keyword>
<dbReference type="NCBIfam" id="NF003629">
    <property type="entry name" value="PRK05270.1-2"/>
    <property type="match status" value="1"/>
</dbReference>
<evidence type="ECO:0000313" key="13">
    <source>
        <dbReference type="EMBL" id="MEQ2379874.1"/>
    </source>
</evidence>
<evidence type="ECO:0000259" key="12">
    <source>
        <dbReference type="Pfam" id="PF02744"/>
    </source>
</evidence>
<evidence type="ECO:0000256" key="7">
    <source>
        <dbReference type="ARBA" id="ARBA00022695"/>
    </source>
</evidence>
<comment type="pathway">
    <text evidence="3 10">Carbohydrate metabolism; galactose metabolism.</text>
</comment>
<evidence type="ECO:0000256" key="3">
    <source>
        <dbReference type="ARBA" id="ARBA00004947"/>
    </source>
</evidence>
<evidence type="ECO:0000256" key="8">
    <source>
        <dbReference type="ARBA" id="ARBA00023144"/>
    </source>
</evidence>
<dbReference type="GO" id="GO:0016779">
    <property type="term" value="F:nucleotidyltransferase activity"/>
    <property type="evidence" value="ECO:0007669"/>
    <property type="project" value="UniProtKB-KW"/>
</dbReference>
<feature type="domain" description="Galactose-1-phosphate uridyl transferase N-terminal" evidence="11">
    <location>
        <begin position="43"/>
        <end position="251"/>
    </location>
</feature>
<organism evidence="13 14">
    <name type="scientific">[Lactobacillus] rogosae</name>
    <dbReference type="NCBI Taxonomy" id="706562"/>
    <lineage>
        <taxon>Bacteria</taxon>
        <taxon>Bacillati</taxon>
        <taxon>Bacillota</taxon>
        <taxon>Clostridia</taxon>
        <taxon>Lachnospirales</taxon>
        <taxon>Lachnospiraceae</taxon>
        <taxon>Lachnospira</taxon>
    </lineage>
</organism>
<keyword evidence="5 10" id="KW-0963">Cytoplasm</keyword>
<dbReference type="PROSITE" id="PS01163">
    <property type="entry name" value="GAL_P_UDP_TRANSF_II"/>
    <property type="match status" value="1"/>
</dbReference>
<dbReference type="HAMAP" id="MF_00571">
    <property type="entry name" value="GalP_UDP_trans"/>
    <property type="match status" value="1"/>
</dbReference>
<name>A0ABV1BVU5_9FIRM</name>
<dbReference type="PANTHER" id="PTHR39191:SF1">
    <property type="entry name" value="DUF4922 DOMAIN-CONTAINING PROTEIN"/>
    <property type="match status" value="1"/>
</dbReference>
<dbReference type="RefSeq" id="WP_090139714.1">
    <property type="nucleotide sequence ID" value="NZ_DAWDIQ010000009.1"/>
</dbReference>
<evidence type="ECO:0000256" key="5">
    <source>
        <dbReference type="ARBA" id="ARBA00022490"/>
    </source>
</evidence>
<evidence type="ECO:0000256" key="9">
    <source>
        <dbReference type="ARBA" id="ARBA00023277"/>
    </source>
</evidence>
<keyword evidence="14" id="KW-1185">Reference proteome</keyword>
<dbReference type="InterPro" id="IPR005849">
    <property type="entry name" value="GalP_Utransf_N"/>
</dbReference>
<feature type="domain" description="Galactose-1-phosphate uridyl transferase C-terminal" evidence="12">
    <location>
        <begin position="267"/>
        <end position="447"/>
    </location>
</feature>
<accession>A0ABV1BVU5</accession>
<dbReference type="Pfam" id="PF01087">
    <property type="entry name" value="GalP_UDP_transf"/>
    <property type="match status" value="1"/>
</dbReference>
<evidence type="ECO:0000259" key="11">
    <source>
        <dbReference type="Pfam" id="PF01087"/>
    </source>
</evidence>
<proteinExistence type="inferred from homology"/>
<dbReference type="EC" id="2.7.7.12" evidence="10"/>
<dbReference type="InterPro" id="IPR005850">
    <property type="entry name" value="GalP_Utransf_C"/>
</dbReference>
<comment type="similarity">
    <text evidence="4 10">Belongs to the galactose-1-phosphate uridylyltransferase type 2 family.</text>
</comment>
<evidence type="ECO:0000256" key="4">
    <source>
        <dbReference type="ARBA" id="ARBA00008706"/>
    </source>
</evidence>
<keyword evidence="9 10" id="KW-0119">Carbohydrate metabolism</keyword>
<comment type="catalytic activity">
    <reaction evidence="1 10">
        <text>alpha-D-galactose 1-phosphate + UDP-alpha-D-glucose = alpha-D-glucose 1-phosphate + UDP-alpha-D-galactose</text>
        <dbReference type="Rhea" id="RHEA:13989"/>
        <dbReference type="ChEBI" id="CHEBI:58336"/>
        <dbReference type="ChEBI" id="CHEBI:58601"/>
        <dbReference type="ChEBI" id="CHEBI:58885"/>
        <dbReference type="ChEBI" id="CHEBI:66914"/>
        <dbReference type="EC" id="2.7.7.12"/>
    </reaction>
</comment>
<evidence type="ECO:0000256" key="10">
    <source>
        <dbReference type="HAMAP-Rule" id="MF_00571"/>
    </source>
</evidence>
<dbReference type="InterPro" id="IPR023425">
    <property type="entry name" value="GalP_uridyl_Trfase_II_CS"/>
</dbReference>
<dbReference type="InterPro" id="IPR000766">
    <property type="entry name" value="GalP_uridyl_Trfase_II"/>
</dbReference>
<sequence>MSSDAKEGTENIPDIDKVISELVNYASENELIEADDKIFIVNRLLDIFEKNGLAEDSEIIKNSGVQELNNTRPIADILSDCLKIAVDNGLIEDTQLNRDLFDTKVMGAVTPMPSVVRKHFKELYNNNPKLATDYFYELNKACNYIRCDRIEKDQKWKYNSEYGIIDITINLSKPEKDPKDIIKQGKFAASGYPKCLLCKENEGYAGNLSHPARQNLRVIPLELSGEKYYMQYSPYVYYNEHCIVFNDKHIPMKINKSTFKKLIEFTDMFPHYTLGSNADLPIVGGSILSHDHFQGGAYEFPMARAEYVYTFKLDRFSDVNAGILNWPMSVIRLSSNNKDSLVNACDYILDKWKNYTDEKAFIYCNTDGEQHNTITPICRQKGDNYEMDLVLRNNITTNECPWGVYHPSANLHHIKKENIGLIEVMGMAILPARLDKEMGILKNALLNNEDVRLISEIEKHAQWVDSWKDNYNITKDNIDEIIRLEIGKVFVQVLECAGVYKTDDNGREAFVRFIKYCQ</sequence>
<dbReference type="Pfam" id="PF02744">
    <property type="entry name" value="GalP_UDP_tr_C"/>
    <property type="match status" value="1"/>
</dbReference>
<comment type="subcellular location">
    <subcellularLocation>
        <location evidence="2 10">Cytoplasm</location>
    </subcellularLocation>
</comment>
<protein>
    <recommendedName>
        <fullName evidence="10">Galactose-1-phosphate uridylyltransferase</fullName>
        <shortName evidence="10">Gal-1-P uridylyltransferase</shortName>
        <ecNumber evidence="10">2.7.7.12</ecNumber>
    </recommendedName>
    <alternativeName>
        <fullName evidence="10">UDP-glucose--hexose-1-phosphate uridylyltransferase</fullName>
    </alternativeName>
</protein>
<evidence type="ECO:0000256" key="2">
    <source>
        <dbReference type="ARBA" id="ARBA00004496"/>
    </source>
</evidence>
<reference evidence="13 14" key="1">
    <citation type="submission" date="2024-03" db="EMBL/GenBank/DDBJ databases">
        <title>Human intestinal bacterial collection.</title>
        <authorList>
            <person name="Pauvert C."/>
            <person name="Hitch T.C.A."/>
            <person name="Clavel T."/>
        </authorList>
    </citation>
    <scope>NUCLEOTIDE SEQUENCE [LARGE SCALE GENOMIC DNA]</scope>
    <source>
        <strain evidence="13 14">CLA-AA-H255</strain>
    </source>
</reference>
<dbReference type="PIRSF" id="PIRSF006005">
    <property type="entry name" value="GalT_BS"/>
    <property type="match status" value="1"/>
</dbReference>
<dbReference type="Proteomes" id="UP001442364">
    <property type="component" value="Unassembled WGS sequence"/>
</dbReference>